<dbReference type="Gene3D" id="2.60.120.480">
    <property type="entry name" value="Ureidoglycolate hydrolase"/>
    <property type="match status" value="1"/>
</dbReference>
<comment type="subunit">
    <text evidence="1">Homodimer.</text>
</comment>
<dbReference type="SUPFAM" id="SSF51182">
    <property type="entry name" value="RmlC-like cupins"/>
    <property type="match status" value="1"/>
</dbReference>
<accession>A0A3E0X1S9</accession>
<evidence type="ECO:0000256" key="2">
    <source>
        <dbReference type="ARBA" id="ARBA00022631"/>
    </source>
</evidence>
<dbReference type="InterPro" id="IPR024060">
    <property type="entry name" value="Ureidoglycolate_lyase_dom_sf"/>
</dbReference>
<organism evidence="5 6">
    <name type="scientific">Alkalilimnicola ehrlichii</name>
    <dbReference type="NCBI Taxonomy" id="351052"/>
    <lineage>
        <taxon>Bacteria</taxon>
        <taxon>Pseudomonadati</taxon>
        <taxon>Pseudomonadota</taxon>
        <taxon>Gammaproteobacteria</taxon>
        <taxon>Chromatiales</taxon>
        <taxon>Ectothiorhodospiraceae</taxon>
        <taxon>Alkalilimnicola</taxon>
    </lineage>
</organism>
<gene>
    <name evidence="5" type="ORF">CAL65_06100</name>
</gene>
<evidence type="ECO:0000256" key="1">
    <source>
        <dbReference type="ARBA" id="ARBA00011738"/>
    </source>
</evidence>
<evidence type="ECO:0000256" key="3">
    <source>
        <dbReference type="ARBA" id="ARBA00023239"/>
    </source>
</evidence>
<keyword evidence="2" id="KW-0659">Purine metabolism</keyword>
<dbReference type="InterPro" id="IPR011051">
    <property type="entry name" value="RmlC_Cupin_sf"/>
</dbReference>
<evidence type="ECO:0000256" key="4">
    <source>
        <dbReference type="ARBA" id="ARBA00047684"/>
    </source>
</evidence>
<dbReference type="Pfam" id="PF04115">
    <property type="entry name" value="Ureidogly_lyase"/>
    <property type="match status" value="1"/>
</dbReference>
<dbReference type="OrthoDB" id="9804602at2"/>
<dbReference type="GO" id="GO:0004848">
    <property type="term" value="F:ureidoglycolate hydrolase activity"/>
    <property type="evidence" value="ECO:0007669"/>
    <property type="project" value="InterPro"/>
</dbReference>
<dbReference type="PANTHER" id="PTHR35721:SF1">
    <property type="entry name" value="UREIDOGLYCOLATE HYDROLASE"/>
    <property type="match status" value="1"/>
</dbReference>
<dbReference type="PANTHER" id="PTHR35721">
    <property type="entry name" value="UREIDOGLYCOLATE HYDROLASE"/>
    <property type="match status" value="1"/>
</dbReference>
<dbReference type="InterPro" id="IPR007247">
    <property type="entry name" value="Ureidogly_lyase"/>
</dbReference>
<comment type="caution">
    <text evidence="5">The sequence shown here is derived from an EMBL/GenBank/DDBJ whole genome shotgun (WGS) entry which is preliminary data.</text>
</comment>
<keyword evidence="3" id="KW-0456">Lyase</keyword>
<evidence type="ECO:0000313" key="6">
    <source>
        <dbReference type="Proteomes" id="UP000256763"/>
    </source>
</evidence>
<name>A0A3E0X1S9_9GAMM</name>
<protein>
    <recommendedName>
        <fullName evidence="7">Ureidoglycolate hydrolase</fullName>
    </recommendedName>
</protein>
<sequence>MPSSNNPLTLKPAPLAADAFAPFGQVITARADGERFGPQDAQLDLGQGTPRFYIMRLSARALEIPRITRHRRVTQCLASVGGKDWWLVVAPPGDTPTVDDIRAFTVPGDVAVKLHVGTWHAGPYFAGDSASFFNLELADTNQVDHDNLDLMDEFGCGLRLAPASEG</sequence>
<dbReference type="Proteomes" id="UP000256763">
    <property type="component" value="Unassembled WGS sequence"/>
</dbReference>
<evidence type="ECO:0000313" key="5">
    <source>
        <dbReference type="EMBL" id="RFA38389.1"/>
    </source>
</evidence>
<dbReference type="GO" id="GO:0050385">
    <property type="term" value="F:ureidoglycolate lyase activity"/>
    <property type="evidence" value="ECO:0007669"/>
    <property type="project" value="UniProtKB-EC"/>
</dbReference>
<dbReference type="GO" id="GO:0006144">
    <property type="term" value="P:purine nucleobase metabolic process"/>
    <property type="evidence" value="ECO:0007669"/>
    <property type="project" value="UniProtKB-KW"/>
</dbReference>
<dbReference type="AlphaFoldDB" id="A0A3E0X1S9"/>
<comment type="catalytic activity">
    <reaction evidence="4">
        <text>(S)-ureidoglycolate = urea + glyoxylate</text>
        <dbReference type="Rhea" id="RHEA:11304"/>
        <dbReference type="ChEBI" id="CHEBI:16199"/>
        <dbReference type="ChEBI" id="CHEBI:36655"/>
        <dbReference type="ChEBI" id="CHEBI:57296"/>
        <dbReference type="EC" id="4.3.2.3"/>
    </reaction>
</comment>
<reference evidence="6" key="1">
    <citation type="submission" date="2017-05" db="EMBL/GenBank/DDBJ databases">
        <authorList>
            <person name="Sharma S."/>
            <person name="Sidhu C."/>
            <person name="Pinnaka A.K."/>
        </authorList>
    </citation>
    <scope>NUCLEOTIDE SEQUENCE [LARGE SCALE GENOMIC DNA]</scope>
    <source>
        <strain evidence="6">AK93</strain>
    </source>
</reference>
<keyword evidence="6" id="KW-1185">Reference proteome</keyword>
<evidence type="ECO:0008006" key="7">
    <source>
        <dbReference type="Google" id="ProtNLM"/>
    </source>
</evidence>
<proteinExistence type="predicted"/>
<dbReference type="EMBL" id="NFZW01000004">
    <property type="protein sequence ID" value="RFA38389.1"/>
    <property type="molecule type" value="Genomic_DNA"/>
</dbReference>
<dbReference type="RefSeq" id="WP_116301246.1">
    <property type="nucleotide sequence ID" value="NZ_NFZV01000003.1"/>
</dbReference>
<dbReference type="GO" id="GO:0000256">
    <property type="term" value="P:allantoin catabolic process"/>
    <property type="evidence" value="ECO:0007669"/>
    <property type="project" value="InterPro"/>
</dbReference>